<dbReference type="KEGG" id="rtn:A6122_2599"/>
<dbReference type="RefSeq" id="WP_068255948.1">
    <property type="nucleotide sequence ID" value="NZ_CP015515.1"/>
</dbReference>
<dbReference type="PATRIC" id="fig|33888.3.peg.2910"/>
<organism evidence="3 4">
    <name type="scientific">Rathayibacter tritici</name>
    <dbReference type="NCBI Taxonomy" id="33888"/>
    <lineage>
        <taxon>Bacteria</taxon>
        <taxon>Bacillati</taxon>
        <taxon>Actinomycetota</taxon>
        <taxon>Actinomycetes</taxon>
        <taxon>Micrococcales</taxon>
        <taxon>Microbacteriaceae</taxon>
        <taxon>Rathayibacter</taxon>
    </lineage>
</organism>
<dbReference type="SUPFAM" id="SSF55729">
    <property type="entry name" value="Acyl-CoA N-acyltransferases (Nat)"/>
    <property type="match status" value="1"/>
</dbReference>
<keyword evidence="3" id="KW-0808">Transferase</keyword>
<proteinExistence type="predicted"/>
<evidence type="ECO:0000313" key="3">
    <source>
        <dbReference type="EMBL" id="AND17713.1"/>
    </source>
</evidence>
<sequence length="178" mass="19425">MQLQRVGPADVDEVRAFLAEADLTLAGLDSPSVRLWLERDARGRTVGSTGWEPSADGRHALIRSVAVAVDRRGSGAGRRLARHALADAAWSGARRAWLFSRRSGPFWRSLGFAPADRDELAAALADTHQVRLFTESGQLAREIAWSLRLGPCRDYSADPPVRTPPRPRSATDPPTANH</sequence>
<dbReference type="OrthoDB" id="3429276at2"/>
<dbReference type="Pfam" id="PF13508">
    <property type="entry name" value="Acetyltransf_7"/>
    <property type="match status" value="1"/>
</dbReference>
<protein>
    <submittedName>
        <fullName evidence="3">Acetyltransferase</fullName>
    </submittedName>
</protein>
<dbReference type="EMBL" id="CP015515">
    <property type="protein sequence ID" value="AND17713.1"/>
    <property type="molecule type" value="Genomic_DNA"/>
</dbReference>
<evidence type="ECO:0000256" key="1">
    <source>
        <dbReference type="SAM" id="MobiDB-lite"/>
    </source>
</evidence>
<dbReference type="Proteomes" id="UP000077071">
    <property type="component" value="Chromosome"/>
</dbReference>
<dbReference type="PROSITE" id="PS51186">
    <property type="entry name" value="GNAT"/>
    <property type="match status" value="1"/>
</dbReference>
<dbReference type="GO" id="GO:0016747">
    <property type="term" value="F:acyltransferase activity, transferring groups other than amino-acyl groups"/>
    <property type="evidence" value="ECO:0007669"/>
    <property type="project" value="InterPro"/>
</dbReference>
<evidence type="ECO:0000313" key="4">
    <source>
        <dbReference type="Proteomes" id="UP000077071"/>
    </source>
</evidence>
<dbReference type="CDD" id="cd04301">
    <property type="entry name" value="NAT_SF"/>
    <property type="match status" value="1"/>
</dbReference>
<feature type="domain" description="N-acetyltransferase" evidence="2">
    <location>
        <begin position="1"/>
        <end position="131"/>
    </location>
</feature>
<gene>
    <name evidence="3" type="ORF">A6122_2599</name>
</gene>
<dbReference type="AlphaFoldDB" id="A0A160KVD4"/>
<feature type="region of interest" description="Disordered" evidence="1">
    <location>
        <begin position="154"/>
        <end position="178"/>
    </location>
</feature>
<keyword evidence="4" id="KW-1185">Reference proteome</keyword>
<name>A0A160KVD4_9MICO</name>
<accession>A0A160KVD4</accession>
<dbReference type="Gene3D" id="3.40.630.30">
    <property type="match status" value="1"/>
</dbReference>
<reference evidence="3 4" key="1">
    <citation type="submission" date="2016-05" db="EMBL/GenBank/DDBJ databases">
        <title>Complete genome sequence of Rathayibacter tritici NCPPB 1953.</title>
        <authorList>
            <person name="Park J."/>
            <person name="Lee H.-H."/>
            <person name="Lee S.-W."/>
            <person name="Seo Y.-S."/>
        </authorList>
    </citation>
    <scope>NUCLEOTIDE SEQUENCE [LARGE SCALE GENOMIC DNA]</scope>
    <source>
        <strain evidence="3 4">NCPPB 1953</strain>
    </source>
</reference>
<dbReference type="InterPro" id="IPR000182">
    <property type="entry name" value="GNAT_dom"/>
</dbReference>
<dbReference type="STRING" id="33888.A6122_2599"/>
<evidence type="ECO:0000259" key="2">
    <source>
        <dbReference type="PROSITE" id="PS51186"/>
    </source>
</evidence>
<dbReference type="InterPro" id="IPR016181">
    <property type="entry name" value="Acyl_CoA_acyltransferase"/>
</dbReference>